<evidence type="ECO:0000259" key="4">
    <source>
        <dbReference type="Pfam" id="PF01494"/>
    </source>
</evidence>
<feature type="domain" description="FAD-binding" evidence="4">
    <location>
        <begin position="13"/>
        <end position="320"/>
    </location>
</feature>
<dbReference type="AlphaFoldDB" id="A0A7I9ZNM4"/>
<evidence type="ECO:0000256" key="1">
    <source>
        <dbReference type="ARBA" id="ARBA00001974"/>
    </source>
</evidence>
<protein>
    <recommendedName>
        <fullName evidence="4">FAD-binding domain-containing protein</fullName>
    </recommendedName>
</protein>
<keyword evidence="6" id="KW-1185">Reference proteome</keyword>
<dbReference type="InterPro" id="IPR036188">
    <property type="entry name" value="FAD/NAD-bd_sf"/>
</dbReference>
<dbReference type="Proteomes" id="UP000465304">
    <property type="component" value="Unassembled WGS sequence"/>
</dbReference>
<dbReference type="Pfam" id="PF01494">
    <property type="entry name" value="FAD_binding_3"/>
    <property type="match status" value="1"/>
</dbReference>
<proteinExistence type="predicted"/>
<dbReference type="Gene3D" id="3.30.70.2450">
    <property type="match status" value="1"/>
</dbReference>
<accession>A0A7I9ZNM4</accession>
<comment type="caution">
    <text evidence="5">The sequence shown here is derived from an EMBL/GenBank/DDBJ whole genome shotgun (WGS) entry which is preliminary data.</text>
</comment>
<dbReference type="PANTHER" id="PTHR43004">
    <property type="entry name" value="TRK SYSTEM POTASSIUM UPTAKE PROTEIN"/>
    <property type="match status" value="1"/>
</dbReference>
<dbReference type="GO" id="GO:0016709">
    <property type="term" value="F:oxidoreductase activity, acting on paired donors, with incorporation or reduction of molecular oxygen, NAD(P)H as one donor, and incorporation of one atom of oxygen"/>
    <property type="evidence" value="ECO:0007669"/>
    <property type="project" value="UniProtKB-ARBA"/>
</dbReference>
<dbReference type="PANTHER" id="PTHR43004:SF19">
    <property type="entry name" value="BINDING MONOOXYGENASE, PUTATIVE (JCVI)-RELATED"/>
    <property type="match status" value="1"/>
</dbReference>
<gene>
    <name evidence="5" type="ORF">MHIP_31340</name>
</gene>
<dbReference type="Gene3D" id="3.50.50.60">
    <property type="entry name" value="FAD/NAD(P)-binding domain"/>
    <property type="match status" value="1"/>
</dbReference>
<evidence type="ECO:0000256" key="2">
    <source>
        <dbReference type="ARBA" id="ARBA00022630"/>
    </source>
</evidence>
<keyword evidence="3" id="KW-0274">FAD</keyword>
<dbReference type="InterPro" id="IPR002938">
    <property type="entry name" value="FAD-bd"/>
</dbReference>
<evidence type="ECO:0000313" key="5">
    <source>
        <dbReference type="EMBL" id="GFH02651.1"/>
    </source>
</evidence>
<dbReference type="RefSeq" id="WP_205390386.1">
    <property type="nucleotide sequence ID" value="NZ_BLLB01000002.1"/>
</dbReference>
<dbReference type="GO" id="GO:0071949">
    <property type="term" value="F:FAD binding"/>
    <property type="evidence" value="ECO:0007669"/>
    <property type="project" value="InterPro"/>
</dbReference>
<dbReference type="PROSITE" id="PS51257">
    <property type="entry name" value="PROKAR_LIPOPROTEIN"/>
    <property type="match status" value="1"/>
</dbReference>
<sequence>MLATNIREASVHTDVVVVGAGPTGLTLACALRSAGIAVRVLDKAPHAAVTSRALGLQPRGVEVLDRLCALGGIPDRGLPIRRVTVNVDGRALASFPVGLSTRLGGPRALLISQADIEGALRERLTALGTTVEWGRAVCGVTASSNGATVHLEDGSDVDAAWVVGADGAHSVIRRCMAVGFPGVPIIERFLLADVHADLDRPRDGVQTWMRADTMLAAFPLPGEDLWRLMALAPEGHENQTQDEIVETLARHLAEEAGATVRSTEWTSTFRIHRRLADSYRTGRVLLAGDAAHIHSPFGGQGMNTGIGDAENLAFKLASSSRAALPTGCSTPTPPSGDPWPRMCSPRPVGSRGSWWAKGACRDCCATGWPCPCSIVAPSSSS</sequence>
<dbReference type="InterPro" id="IPR050641">
    <property type="entry name" value="RIFMO-like"/>
</dbReference>
<name>A0A7I9ZNM4_9MYCO</name>
<dbReference type="SUPFAM" id="SSF51905">
    <property type="entry name" value="FAD/NAD(P)-binding domain"/>
    <property type="match status" value="1"/>
</dbReference>
<evidence type="ECO:0000256" key="3">
    <source>
        <dbReference type="ARBA" id="ARBA00022827"/>
    </source>
</evidence>
<reference evidence="5 6" key="1">
    <citation type="journal article" date="2019" name="Emerg. Microbes Infect.">
        <title>Comprehensive subspecies identification of 175 nontuberculous mycobacteria species based on 7547 genomic profiles.</title>
        <authorList>
            <person name="Matsumoto Y."/>
            <person name="Kinjo T."/>
            <person name="Motooka D."/>
            <person name="Nabeya D."/>
            <person name="Jung N."/>
            <person name="Uechi K."/>
            <person name="Horii T."/>
            <person name="Iida T."/>
            <person name="Fujita J."/>
            <person name="Nakamura S."/>
        </authorList>
    </citation>
    <scope>NUCLEOTIDE SEQUENCE [LARGE SCALE GENOMIC DNA]</scope>
    <source>
        <strain evidence="5 6">JCM 30996</strain>
    </source>
</reference>
<organism evidence="5 6">
    <name type="scientific">Mycolicibacterium hippocampi</name>
    <dbReference type="NCBI Taxonomy" id="659824"/>
    <lineage>
        <taxon>Bacteria</taxon>
        <taxon>Bacillati</taxon>
        <taxon>Actinomycetota</taxon>
        <taxon>Actinomycetes</taxon>
        <taxon>Mycobacteriales</taxon>
        <taxon>Mycobacteriaceae</taxon>
        <taxon>Mycolicibacterium</taxon>
    </lineage>
</organism>
<evidence type="ECO:0000313" key="6">
    <source>
        <dbReference type="Proteomes" id="UP000465304"/>
    </source>
</evidence>
<dbReference type="EMBL" id="BLLB01000002">
    <property type="protein sequence ID" value="GFH02651.1"/>
    <property type="molecule type" value="Genomic_DNA"/>
</dbReference>
<dbReference type="PRINTS" id="PR00420">
    <property type="entry name" value="RNGMNOXGNASE"/>
</dbReference>
<comment type="cofactor">
    <cofactor evidence="1">
        <name>FAD</name>
        <dbReference type="ChEBI" id="CHEBI:57692"/>
    </cofactor>
</comment>
<keyword evidence="2" id="KW-0285">Flavoprotein</keyword>